<gene>
    <name evidence="2" type="ORF">GCM10011335_41610</name>
</gene>
<keyword evidence="3" id="KW-1185">Reference proteome</keyword>
<feature type="region of interest" description="Disordered" evidence="1">
    <location>
        <begin position="1"/>
        <end position="28"/>
    </location>
</feature>
<protein>
    <recommendedName>
        <fullName evidence="4">DUF1127 domain-containing protein</fullName>
    </recommendedName>
</protein>
<evidence type="ECO:0000313" key="3">
    <source>
        <dbReference type="Proteomes" id="UP000613160"/>
    </source>
</evidence>
<reference evidence="2" key="2">
    <citation type="submission" date="2020-09" db="EMBL/GenBank/DDBJ databases">
        <authorList>
            <person name="Sun Q."/>
            <person name="Zhou Y."/>
        </authorList>
    </citation>
    <scope>NUCLEOTIDE SEQUENCE</scope>
    <source>
        <strain evidence="2">CGMCC 1.15493</strain>
    </source>
</reference>
<dbReference type="EMBL" id="BMJJ01000011">
    <property type="protein sequence ID" value="GGD34243.1"/>
    <property type="molecule type" value="Genomic_DNA"/>
</dbReference>
<proteinExistence type="predicted"/>
<accession>A0A916Y7G7</accession>
<evidence type="ECO:0000256" key="1">
    <source>
        <dbReference type="SAM" id="MobiDB-lite"/>
    </source>
</evidence>
<reference evidence="2" key="1">
    <citation type="journal article" date="2014" name="Int. J. Syst. Evol. Microbiol.">
        <title>Complete genome sequence of Corynebacterium casei LMG S-19264T (=DSM 44701T), isolated from a smear-ripened cheese.</title>
        <authorList>
            <consortium name="US DOE Joint Genome Institute (JGI-PGF)"/>
            <person name="Walter F."/>
            <person name="Albersmeier A."/>
            <person name="Kalinowski J."/>
            <person name="Ruckert C."/>
        </authorList>
    </citation>
    <scope>NUCLEOTIDE SEQUENCE</scope>
    <source>
        <strain evidence="2">CGMCC 1.15493</strain>
    </source>
</reference>
<organism evidence="2 3">
    <name type="scientific">Aureimonas glaciei</name>
    <dbReference type="NCBI Taxonomy" id="1776957"/>
    <lineage>
        <taxon>Bacteria</taxon>
        <taxon>Pseudomonadati</taxon>
        <taxon>Pseudomonadota</taxon>
        <taxon>Alphaproteobacteria</taxon>
        <taxon>Hyphomicrobiales</taxon>
        <taxon>Aurantimonadaceae</taxon>
        <taxon>Aureimonas</taxon>
    </lineage>
</organism>
<dbReference type="Proteomes" id="UP000613160">
    <property type="component" value="Unassembled WGS sequence"/>
</dbReference>
<comment type="caution">
    <text evidence="2">The sequence shown here is derived from an EMBL/GenBank/DDBJ whole genome shotgun (WGS) entry which is preliminary data.</text>
</comment>
<dbReference type="RefSeq" id="WP_188854380.1">
    <property type="nucleotide sequence ID" value="NZ_BMJJ01000011.1"/>
</dbReference>
<dbReference type="AlphaFoldDB" id="A0A916Y7G7"/>
<name>A0A916Y7G7_9HYPH</name>
<evidence type="ECO:0008006" key="4">
    <source>
        <dbReference type="Google" id="ProtNLM"/>
    </source>
</evidence>
<feature type="compositionally biased region" description="Basic and acidic residues" evidence="1">
    <location>
        <begin position="1"/>
        <end position="11"/>
    </location>
</feature>
<evidence type="ECO:0000313" key="2">
    <source>
        <dbReference type="EMBL" id="GGD34243.1"/>
    </source>
</evidence>
<sequence length="111" mass="12861">MHRQISFERSEMSAVGQRRPAQGTDDAKRHPLLGLGRYLLAMAQRFLTAQRTFLRIRRDEDLLRQMSDHQLRDIGLARLPGGHFAPLGRDLWREQPVQNLNTETGAPRHRP</sequence>